<comment type="subunit">
    <text evidence="3">Interacts with GyrB.</text>
</comment>
<dbReference type="Gene3D" id="3.30.50.10">
    <property type="entry name" value="Erythroid Transcription Factor GATA-1, subunit A"/>
    <property type="match status" value="1"/>
</dbReference>
<dbReference type="Proteomes" id="UP001180081">
    <property type="component" value="Unassembled WGS sequence"/>
</dbReference>
<dbReference type="SUPFAM" id="SSF57716">
    <property type="entry name" value="Glucocorticoid receptor-like (DNA-binding domain)"/>
    <property type="match status" value="1"/>
</dbReference>
<evidence type="ECO:0000256" key="1">
    <source>
        <dbReference type="ARBA" id="ARBA00022723"/>
    </source>
</evidence>
<dbReference type="InterPro" id="IPR013088">
    <property type="entry name" value="Znf_NHR/GATA"/>
</dbReference>
<proteinExistence type="inferred from homology"/>
<evidence type="ECO:0000313" key="5">
    <source>
        <dbReference type="Proteomes" id="UP001180081"/>
    </source>
</evidence>
<dbReference type="EMBL" id="JAUFPU010000007">
    <property type="protein sequence ID" value="MDN3576818.1"/>
    <property type="molecule type" value="Genomic_DNA"/>
</dbReference>
<evidence type="ECO:0000256" key="2">
    <source>
        <dbReference type="ARBA" id="ARBA00022833"/>
    </source>
</evidence>
<evidence type="ECO:0000313" key="4">
    <source>
        <dbReference type="EMBL" id="MDN3576818.1"/>
    </source>
</evidence>
<dbReference type="PANTHER" id="PTHR36150">
    <property type="entry name" value="DNA GYRASE INHIBITOR YACG"/>
    <property type="match status" value="1"/>
</dbReference>
<sequence length="63" mass="7020">MSQRQVPCPCCGKLSPWSSDNPWRPFCSERCKQIDLGLWAAEQYRVAGSPVDPLADDGSDHRA</sequence>
<reference evidence="4" key="1">
    <citation type="journal article" date="2014" name="Int. J. Syst. Evol. Microbiol.">
        <title>Complete genome of a new Firmicutes species belonging to the dominant human colonic microbiota ('Ruminococcus bicirculans') reveals two chromosomes and a selective capacity to utilize plant glucans.</title>
        <authorList>
            <consortium name="NISC Comparative Sequencing Program"/>
            <person name="Wegmann U."/>
            <person name="Louis P."/>
            <person name="Goesmann A."/>
            <person name="Henrissat B."/>
            <person name="Duncan S.H."/>
            <person name="Flint H.J."/>
        </authorList>
    </citation>
    <scope>NUCLEOTIDE SEQUENCE</scope>
    <source>
        <strain evidence="4">CECT 7703</strain>
    </source>
</reference>
<keyword evidence="1 3" id="KW-0479">Metal-binding</keyword>
<comment type="cofactor">
    <cofactor evidence="3">
        <name>Zn(2+)</name>
        <dbReference type="ChEBI" id="CHEBI:29105"/>
    </cofactor>
    <text evidence="3">Binds 1 zinc ion.</text>
</comment>
<keyword evidence="5" id="KW-1185">Reference proteome</keyword>
<keyword evidence="2 3" id="KW-0862">Zinc</keyword>
<feature type="binding site" evidence="3">
    <location>
        <position position="31"/>
    </location>
    <ligand>
        <name>Zn(2+)</name>
        <dbReference type="ChEBI" id="CHEBI:29105"/>
    </ligand>
</feature>
<accession>A0ABT8B3I2</accession>
<dbReference type="PANTHER" id="PTHR36150:SF1">
    <property type="entry name" value="DNA GYRASE INHIBITOR YACG"/>
    <property type="match status" value="1"/>
</dbReference>
<comment type="caution">
    <text evidence="4">The sequence shown here is derived from an EMBL/GenBank/DDBJ whole genome shotgun (WGS) entry which is preliminary data.</text>
</comment>
<gene>
    <name evidence="3" type="primary">yacG</name>
    <name evidence="4" type="ORF">QWZ03_08580</name>
</gene>
<feature type="binding site" evidence="3">
    <location>
        <position position="8"/>
    </location>
    <ligand>
        <name>Zn(2+)</name>
        <dbReference type="ChEBI" id="CHEBI:29105"/>
    </ligand>
</feature>
<comment type="function">
    <text evidence="3">Inhibits all the catalytic activities of DNA gyrase by preventing its interaction with DNA. Acts by binding directly to the C-terminal domain of GyrB, which probably disrupts DNA binding by the gyrase.</text>
</comment>
<name>A0ABT8B3I2_9NEIS</name>
<dbReference type="Pfam" id="PF03884">
    <property type="entry name" value="YacG"/>
    <property type="match status" value="1"/>
</dbReference>
<dbReference type="HAMAP" id="MF_00649">
    <property type="entry name" value="DNA_gyrase_inhibitor_YacG"/>
    <property type="match status" value="1"/>
</dbReference>
<dbReference type="RefSeq" id="WP_290332328.1">
    <property type="nucleotide sequence ID" value="NZ_JAUFPU010000007.1"/>
</dbReference>
<protein>
    <recommendedName>
        <fullName evidence="3">DNA gyrase inhibitor YacG</fullName>
    </recommendedName>
</protein>
<comment type="similarity">
    <text evidence="3">Belongs to the DNA gyrase inhibitor YacG family.</text>
</comment>
<evidence type="ECO:0000256" key="3">
    <source>
        <dbReference type="HAMAP-Rule" id="MF_00649"/>
    </source>
</evidence>
<feature type="binding site" evidence="3">
    <location>
        <position position="11"/>
    </location>
    <ligand>
        <name>Zn(2+)</name>
        <dbReference type="ChEBI" id="CHEBI:29105"/>
    </ligand>
</feature>
<organism evidence="4 5">
    <name type="scientific">Chitinimonas viridis</name>
    <dbReference type="NCBI Taxonomy" id="664880"/>
    <lineage>
        <taxon>Bacteria</taxon>
        <taxon>Pseudomonadati</taxon>
        <taxon>Pseudomonadota</taxon>
        <taxon>Betaproteobacteria</taxon>
        <taxon>Neisseriales</taxon>
        <taxon>Chitinibacteraceae</taxon>
        <taxon>Chitinimonas</taxon>
    </lineage>
</organism>
<feature type="binding site" evidence="3">
    <location>
        <position position="27"/>
    </location>
    <ligand>
        <name>Zn(2+)</name>
        <dbReference type="ChEBI" id="CHEBI:29105"/>
    </ligand>
</feature>
<reference evidence="4" key="2">
    <citation type="submission" date="2023-06" db="EMBL/GenBank/DDBJ databases">
        <authorList>
            <person name="Lucena T."/>
            <person name="Sun Q."/>
        </authorList>
    </citation>
    <scope>NUCLEOTIDE SEQUENCE</scope>
    <source>
        <strain evidence="4">CECT 7703</strain>
    </source>
</reference>
<dbReference type="InterPro" id="IPR005584">
    <property type="entry name" value="DNA_gyrase_inhibitor_YacG"/>
</dbReference>